<evidence type="ECO:0000256" key="1">
    <source>
        <dbReference type="SAM" id="MobiDB-lite"/>
    </source>
</evidence>
<dbReference type="PaxDb" id="8022-A0A060XJY6"/>
<organism evidence="2 3">
    <name type="scientific">Oncorhynchus mykiss</name>
    <name type="common">Rainbow trout</name>
    <name type="synonym">Salmo gairdneri</name>
    <dbReference type="NCBI Taxonomy" id="8022"/>
    <lineage>
        <taxon>Eukaryota</taxon>
        <taxon>Metazoa</taxon>
        <taxon>Chordata</taxon>
        <taxon>Craniata</taxon>
        <taxon>Vertebrata</taxon>
        <taxon>Euteleostomi</taxon>
        <taxon>Actinopterygii</taxon>
        <taxon>Neopterygii</taxon>
        <taxon>Teleostei</taxon>
        <taxon>Protacanthopterygii</taxon>
        <taxon>Salmoniformes</taxon>
        <taxon>Salmonidae</taxon>
        <taxon>Salmoninae</taxon>
        <taxon>Oncorhynchus</taxon>
    </lineage>
</organism>
<name>A0A060XJY6_ONCMY</name>
<feature type="compositionally biased region" description="Polar residues" evidence="1">
    <location>
        <begin position="14"/>
        <end position="30"/>
    </location>
</feature>
<evidence type="ECO:0000313" key="3">
    <source>
        <dbReference type="Proteomes" id="UP000193380"/>
    </source>
</evidence>
<reference evidence="2" key="1">
    <citation type="journal article" date="2014" name="Nat. Commun.">
        <title>The rainbow trout genome provides novel insights into evolution after whole-genome duplication in vertebrates.</title>
        <authorList>
            <person name="Berthelot C."/>
            <person name="Brunet F."/>
            <person name="Chalopin D."/>
            <person name="Juanchich A."/>
            <person name="Bernard M."/>
            <person name="Noel B."/>
            <person name="Bento P."/>
            <person name="Da Silva C."/>
            <person name="Labadie K."/>
            <person name="Alberti A."/>
            <person name="Aury J.M."/>
            <person name="Louis A."/>
            <person name="Dehais P."/>
            <person name="Bardou P."/>
            <person name="Montfort J."/>
            <person name="Klopp C."/>
            <person name="Cabau C."/>
            <person name="Gaspin C."/>
            <person name="Thorgaard G.H."/>
            <person name="Boussaha M."/>
            <person name="Quillet E."/>
            <person name="Guyomard R."/>
            <person name="Galiana D."/>
            <person name="Bobe J."/>
            <person name="Volff J.N."/>
            <person name="Genet C."/>
            <person name="Wincker P."/>
            <person name="Jaillon O."/>
            <person name="Roest Crollius H."/>
            <person name="Guiguen Y."/>
        </authorList>
    </citation>
    <scope>NUCLEOTIDE SEQUENCE [LARGE SCALE GENOMIC DNA]</scope>
</reference>
<sequence>MRNNHVDPALNGAHSRNQSTDSGLSVSSFTRTPDDLLNTVELMDTGDSGAGQPMAFLEAGPGVCMATDGEELMPSIQEALSSDLLSDMDTVLCLIACTVACECVHPPLHFYYFVALQPGIKIYFGGVCII</sequence>
<proteinExistence type="predicted"/>
<evidence type="ECO:0000313" key="2">
    <source>
        <dbReference type="EMBL" id="CDQ79557.1"/>
    </source>
</evidence>
<dbReference type="STRING" id="8022.A0A060XJY6"/>
<protein>
    <submittedName>
        <fullName evidence="2">Uncharacterized protein</fullName>
    </submittedName>
</protein>
<dbReference type="EMBL" id="FR905472">
    <property type="protein sequence ID" value="CDQ79557.1"/>
    <property type="molecule type" value="Genomic_DNA"/>
</dbReference>
<feature type="region of interest" description="Disordered" evidence="1">
    <location>
        <begin position="1"/>
        <end position="30"/>
    </location>
</feature>
<gene>
    <name evidence="2" type="ORF">GSONMT00054798001</name>
</gene>
<dbReference type="AlphaFoldDB" id="A0A060XJY6"/>
<accession>A0A060XJY6</accession>
<reference evidence="2" key="2">
    <citation type="submission" date="2014-03" db="EMBL/GenBank/DDBJ databases">
        <authorList>
            <person name="Genoscope - CEA"/>
        </authorList>
    </citation>
    <scope>NUCLEOTIDE SEQUENCE</scope>
</reference>
<dbReference type="Proteomes" id="UP000193380">
    <property type="component" value="Unassembled WGS sequence"/>
</dbReference>